<organism evidence="1 2">
    <name type="scientific">Papaver atlanticum</name>
    <dbReference type="NCBI Taxonomy" id="357466"/>
    <lineage>
        <taxon>Eukaryota</taxon>
        <taxon>Viridiplantae</taxon>
        <taxon>Streptophyta</taxon>
        <taxon>Embryophyta</taxon>
        <taxon>Tracheophyta</taxon>
        <taxon>Spermatophyta</taxon>
        <taxon>Magnoliopsida</taxon>
        <taxon>Ranunculales</taxon>
        <taxon>Papaveraceae</taxon>
        <taxon>Papaveroideae</taxon>
        <taxon>Papaver</taxon>
    </lineage>
</organism>
<comment type="caution">
    <text evidence="1">The sequence shown here is derived from an EMBL/GenBank/DDBJ whole genome shotgun (WGS) entry which is preliminary data.</text>
</comment>
<evidence type="ECO:0000313" key="2">
    <source>
        <dbReference type="Proteomes" id="UP001202328"/>
    </source>
</evidence>
<dbReference type="EMBL" id="JAJJMB010005364">
    <property type="protein sequence ID" value="KAI3939367.1"/>
    <property type="molecule type" value="Genomic_DNA"/>
</dbReference>
<feature type="non-terminal residue" evidence="1">
    <location>
        <position position="1"/>
    </location>
</feature>
<feature type="non-terminal residue" evidence="1">
    <location>
        <position position="50"/>
    </location>
</feature>
<keyword evidence="2" id="KW-1185">Reference proteome</keyword>
<evidence type="ECO:0000313" key="1">
    <source>
        <dbReference type="EMBL" id="KAI3939367.1"/>
    </source>
</evidence>
<proteinExistence type="predicted"/>
<accession>A0AAD4T653</accession>
<dbReference type="AlphaFoldDB" id="A0AAD4T653"/>
<sequence length="50" mass="5869">FDCFPQLELMLQFPTEYVMESVVARTLNTRRRIAQYKGVSKLQYNLGIAE</sequence>
<dbReference type="Proteomes" id="UP001202328">
    <property type="component" value="Unassembled WGS sequence"/>
</dbReference>
<name>A0AAD4T653_9MAGN</name>
<gene>
    <name evidence="1" type="ORF">MKW98_022235</name>
</gene>
<protein>
    <submittedName>
        <fullName evidence="1">Uncharacterized protein</fullName>
    </submittedName>
</protein>
<reference evidence="1" key="1">
    <citation type="submission" date="2022-04" db="EMBL/GenBank/DDBJ databases">
        <title>A functionally conserved STORR gene fusion in Papaver species that diverged 16.8 million years ago.</title>
        <authorList>
            <person name="Catania T."/>
        </authorList>
    </citation>
    <scope>NUCLEOTIDE SEQUENCE</scope>
    <source>
        <strain evidence="1">S-188037</strain>
    </source>
</reference>